<proteinExistence type="predicted"/>
<evidence type="ECO:0000313" key="1">
    <source>
        <dbReference type="EMBL" id="NEC61130.1"/>
    </source>
</evidence>
<comment type="caution">
    <text evidence="1">The sequence shown here is derived from an EMBL/GenBank/DDBJ whole genome shotgun (WGS) entry which is preliminary data.</text>
</comment>
<dbReference type="CDD" id="cd06558">
    <property type="entry name" value="crotonase-like"/>
    <property type="match status" value="1"/>
</dbReference>
<dbReference type="InterPro" id="IPR001753">
    <property type="entry name" value="Enoyl-CoA_hydra/iso"/>
</dbReference>
<dbReference type="RefSeq" id="WP_067587540.1">
    <property type="nucleotide sequence ID" value="NZ_JAAGNC010000189.1"/>
</dbReference>
<evidence type="ECO:0000313" key="2">
    <source>
        <dbReference type="Proteomes" id="UP000470404"/>
    </source>
</evidence>
<dbReference type="InterPro" id="IPR029045">
    <property type="entry name" value="ClpP/crotonase-like_dom_sf"/>
</dbReference>
<dbReference type="Gene3D" id="3.90.226.10">
    <property type="entry name" value="2-enoyl-CoA Hydratase, Chain A, domain 1"/>
    <property type="match status" value="1"/>
</dbReference>
<reference evidence="1 2" key="1">
    <citation type="submission" date="2020-01" db="EMBL/GenBank/DDBJ databases">
        <title>Insect and environment-associated Actinomycetes.</title>
        <authorList>
            <person name="Currrie C."/>
            <person name="Chevrette M."/>
            <person name="Carlson C."/>
            <person name="Stubbendieck R."/>
            <person name="Wendt-Pienkowski E."/>
        </authorList>
    </citation>
    <scope>NUCLEOTIDE SEQUENCE [LARGE SCALE GENOMIC DNA]</scope>
    <source>
        <strain evidence="1 2">SID8386</strain>
    </source>
</reference>
<keyword evidence="2" id="KW-1185">Reference proteome</keyword>
<protein>
    <submittedName>
        <fullName evidence="1">Enoyl-CoA hydratase/isomerase family protein</fullName>
    </submittedName>
</protein>
<dbReference type="SUPFAM" id="SSF52096">
    <property type="entry name" value="ClpP/crotonase"/>
    <property type="match status" value="1"/>
</dbReference>
<dbReference type="Pfam" id="PF00378">
    <property type="entry name" value="ECH_1"/>
    <property type="match status" value="1"/>
</dbReference>
<dbReference type="EMBL" id="JAAGNC010000189">
    <property type="protein sequence ID" value="NEC61130.1"/>
    <property type="molecule type" value="Genomic_DNA"/>
</dbReference>
<dbReference type="Proteomes" id="UP000470404">
    <property type="component" value="Unassembled WGS sequence"/>
</dbReference>
<dbReference type="PANTHER" id="PTHR43459">
    <property type="entry name" value="ENOYL-COA HYDRATASE"/>
    <property type="match status" value="1"/>
</dbReference>
<dbReference type="PANTHER" id="PTHR43459:SF1">
    <property type="entry name" value="EG:BACN32G11.4 PROTEIN"/>
    <property type="match status" value="1"/>
</dbReference>
<name>A0ABX0C2V2_9PSEU</name>
<accession>A0ABX0C2V2</accession>
<sequence>MNQRNGGAPTPKALLSVDEHPDTHVAVVTFSRGRNNYLDHDLVDRIAGTIEKLPERGVRAVVLRTTSRHFCGGADFAPRSSGAPPRGNIAGVVPRLFRLPIPVVAAVGGAAVGGGLGLALTADFRVCTPSSYFLANFTRLGINEGFGLSLSLPRLIGPQRAAEMLYTARRVNGEEAVCWGLGDRLAQPSDLDEAAYALAADIAASAPAAVAVSRAALRAELTSGIEDALRAEMEQQRRLMESEDFREGVRAWGQRRPPVFRGAVS</sequence>
<gene>
    <name evidence="1" type="ORF">G3I59_37425</name>
</gene>
<organism evidence="1 2">
    <name type="scientific">Amycolatopsis rubida</name>
    <dbReference type="NCBI Taxonomy" id="112413"/>
    <lineage>
        <taxon>Bacteria</taxon>
        <taxon>Bacillati</taxon>
        <taxon>Actinomycetota</taxon>
        <taxon>Actinomycetes</taxon>
        <taxon>Pseudonocardiales</taxon>
        <taxon>Pseudonocardiaceae</taxon>
        <taxon>Amycolatopsis</taxon>
    </lineage>
</organism>